<feature type="transmembrane region" description="Helical" evidence="6">
    <location>
        <begin position="96"/>
        <end position="118"/>
    </location>
</feature>
<evidence type="ECO:0000313" key="10">
    <source>
        <dbReference type="Proteomes" id="UP000199220"/>
    </source>
</evidence>
<dbReference type="Gene3D" id="1.20.1560.10">
    <property type="entry name" value="ABC transporter type 1, transmembrane domain"/>
    <property type="match status" value="1"/>
</dbReference>
<feature type="compositionally biased region" description="Low complexity" evidence="5">
    <location>
        <begin position="12"/>
        <end position="29"/>
    </location>
</feature>
<dbReference type="Pfam" id="PF00005">
    <property type="entry name" value="ABC_tran"/>
    <property type="match status" value="1"/>
</dbReference>
<evidence type="ECO:0000256" key="5">
    <source>
        <dbReference type="SAM" id="MobiDB-lite"/>
    </source>
</evidence>
<dbReference type="GO" id="GO:0005524">
    <property type="term" value="F:ATP binding"/>
    <property type="evidence" value="ECO:0007669"/>
    <property type="project" value="InterPro"/>
</dbReference>
<dbReference type="STRING" id="648782.SAMN04488554_2606"/>
<dbReference type="PROSITE" id="PS00211">
    <property type="entry name" value="ABC_TRANSPORTER_1"/>
    <property type="match status" value="1"/>
</dbReference>
<dbReference type="OrthoDB" id="4966664at2"/>
<feature type="region of interest" description="Disordered" evidence="5">
    <location>
        <begin position="11"/>
        <end position="35"/>
    </location>
</feature>
<dbReference type="PANTHER" id="PTHR43394:SF1">
    <property type="entry name" value="ATP-BINDING CASSETTE SUB-FAMILY B MEMBER 10, MITOCHONDRIAL"/>
    <property type="match status" value="1"/>
</dbReference>
<name>A0A1H5L447_9MICO</name>
<dbReference type="SUPFAM" id="SSF52540">
    <property type="entry name" value="P-loop containing nucleoside triphosphate hydrolases"/>
    <property type="match status" value="1"/>
</dbReference>
<dbReference type="InterPro" id="IPR036640">
    <property type="entry name" value="ABC1_TM_sf"/>
</dbReference>
<dbReference type="InterPro" id="IPR027417">
    <property type="entry name" value="P-loop_NTPase"/>
</dbReference>
<dbReference type="SUPFAM" id="SSF90123">
    <property type="entry name" value="ABC transporter transmembrane region"/>
    <property type="match status" value="1"/>
</dbReference>
<feature type="transmembrane region" description="Helical" evidence="6">
    <location>
        <begin position="309"/>
        <end position="330"/>
    </location>
</feature>
<keyword evidence="4 6" id="KW-0472">Membrane</keyword>
<evidence type="ECO:0000259" key="7">
    <source>
        <dbReference type="PROSITE" id="PS50893"/>
    </source>
</evidence>
<dbReference type="PROSITE" id="PS50893">
    <property type="entry name" value="ABC_TRANSPORTER_2"/>
    <property type="match status" value="1"/>
</dbReference>
<feature type="domain" description="ABC transmembrane type-1" evidence="8">
    <location>
        <begin position="57"/>
        <end position="338"/>
    </location>
</feature>
<evidence type="ECO:0000313" key="9">
    <source>
        <dbReference type="EMBL" id="SEE71842.1"/>
    </source>
</evidence>
<sequence length="692" mass="74272">MHDFPPEVPAYPTRQAGATTTGQFGAAPGRAHRDYPDTRSPARFLIWLLRKQAYAMVGMFLTGTLVFLPGAVGPYFVGRAVDEGIVAGSWDALLTWSLILLGVIAVGAALGVLMHTYAVHGWVSALYRTTKLVTRKTTQMGHVLPQRLPTGEILSVSSSDSDKYGALSEVVGRAAAAFFAYLVVVGLVLSTSVPLGLITLVAAPVLVFVATPLLRPLHRRQATERSRASELTSLATDIVAGLRILRGIGGERTFGANYAKQSQLVRHAGVAAGIWQAAVEAVGTLFSGLFLVTLTWLGVRMVADGELSVGQLISFFGYAVFMVVPIYTFFELVQKWVQSLVSARKTVALLEQEPPWEEPHTPTGLPAEAPLHDEASGFTARPGELTVVVSALPDDTAALADRLGRYLVSEAEPVSTELEEGVKGKRARQTRAEREAARRAQAEKDQEKARRRWGVTVGGVDLSQATLAEVRQRILVSDTASMVFGGTLQQALDPHGRLTRAEAEQAMYVASAEDVFEALPNGWQGHLDERGRGLSGGQRQRLVLARAIAADPDIAVLVEPTSAVDAHTEARIAERLSAHRRGRTTVIMTVSPLVLHHADRVAFLDGGRLAAEGTHTELLESHAGYRRVVVRSMDDDPVEDTPPPLPPPADPSSGDAGTETGDPPLGDPHANRTERTTPTAVVGQEEVRHDGA</sequence>
<dbReference type="GO" id="GO:0016887">
    <property type="term" value="F:ATP hydrolysis activity"/>
    <property type="evidence" value="ECO:0007669"/>
    <property type="project" value="InterPro"/>
</dbReference>
<dbReference type="Gene3D" id="3.40.50.300">
    <property type="entry name" value="P-loop containing nucleotide triphosphate hydrolases"/>
    <property type="match status" value="1"/>
</dbReference>
<dbReference type="PROSITE" id="PS50929">
    <property type="entry name" value="ABC_TM1F"/>
    <property type="match status" value="1"/>
</dbReference>
<gene>
    <name evidence="9" type="ORF">SAMN04488554_2606</name>
</gene>
<proteinExistence type="predicted"/>
<feature type="transmembrane region" description="Helical" evidence="6">
    <location>
        <begin position="270"/>
        <end position="297"/>
    </location>
</feature>
<dbReference type="GO" id="GO:0005886">
    <property type="term" value="C:plasma membrane"/>
    <property type="evidence" value="ECO:0007669"/>
    <property type="project" value="UniProtKB-SubCell"/>
</dbReference>
<dbReference type="Pfam" id="PF00664">
    <property type="entry name" value="ABC_membrane"/>
    <property type="match status" value="1"/>
</dbReference>
<evidence type="ECO:0000256" key="4">
    <source>
        <dbReference type="ARBA" id="ARBA00023136"/>
    </source>
</evidence>
<evidence type="ECO:0000256" key="6">
    <source>
        <dbReference type="SAM" id="Phobius"/>
    </source>
</evidence>
<reference evidence="10" key="1">
    <citation type="submission" date="2016-10" db="EMBL/GenBank/DDBJ databases">
        <authorList>
            <person name="Varghese N."/>
            <person name="Submissions S."/>
        </authorList>
    </citation>
    <scope>NUCLEOTIDE SEQUENCE [LARGE SCALE GENOMIC DNA]</scope>
    <source>
        <strain evidence="10">DSM 21368</strain>
    </source>
</reference>
<keyword evidence="3 6" id="KW-1133">Transmembrane helix</keyword>
<evidence type="ECO:0000259" key="8">
    <source>
        <dbReference type="PROSITE" id="PS50929"/>
    </source>
</evidence>
<evidence type="ECO:0000256" key="1">
    <source>
        <dbReference type="ARBA" id="ARBA00004651"/>
    </source>
</evidence>
<dbReference type="InterPro" id="IPR003439">
    <property type="entry name" value="ABC_transporter-like_ATP-bd"/>
</dbReference>
<protein>
    <submittedName>
        <fullName evidence="9">ABC-type multidrug transport system, ATPase and permease component</fullName>
    </submittedName>
</protein>
<dbReference type="EMBL" id="FNTX01000002">
    <property type="protein sequence ID" value="SEE71842.1"/>
    <property type="molecule type" value="Genomic_DNA"/>
</dbReference>
<dbReference type="InterPro" id="IPR039421">
    <property type="entry name" value="Type_1_exporter"/>
</dbReference>
<dbReference type="AlphaFoldDB" id="A0A1H5L447"/>
<dbReference type="GO" id="GO:0015421">
    <property type="term" value="F:ABC-type oligopeptide transporter activity"/>
    <property type="evidence" value="ECO:0007669"/>
    <property type="project" value="TreeGrafter"/>
</dbReference>
<keyword evidence="2 6" id="KW-0812">Transmembrane</keyword>
<dbReference type="PANTHER" id="PTHR43394">
    <property type="entry name" value="ATP-DEPENDENT PERMEASE MDL1, MITOCHONDRIAL"/>
    <property type="match status" value="1"/>
</dbReference>
<evidence type="ECO:0000256" key="2">
    <source>
        <dbReference type="ARBA" id="ARBA00022692"/>
    </source>
</evidence>
<feature type="region of interest" description="Disordered" evidence="5">
    <location>
        <begin position="634"/>
        <end position="692"/>
    </location>
</feature>
<dbReference type="CDD" id="cd07346">
    <property type="entry name" value="ABC_6TM_exporters"/>
    <property type="match status" value="1"/>
</dbReference>
<comment type="subcellular location">
    <subcellularLocation>
        <location evidence="1">Cell membrane</location>
        <topology evidence="1">Multi-pass membrane protein</topology>
    </subcellularLocation>
</comment>
<dbReference type="RefSeq" id="WP_089773538.1">
    <property type="nucleotide sequence ID" value="NZ_FNTX01000002.1"/>
</dbReference>
<dbReference type="Proteomes" id="UP000199220">
    <property type="component" value="Unassembled WGS sequence"/>
</dbReference>
<dbReference type="InterPro" id="IPR017871">
    <property type="entry name" value="ABC_transporter-like_CS"/>
</dbReference>
<accession>A0A1H5L447</accession>
<feature type="transmembrane region" description="Helical" evidence="6">
    <location>
        <begin position="53"/>
        <end position="76"/>
    </location>
</feature>
<keyword evidence="10" id="KW-1185">Reference proteome</keyword>
<evidence type="ECO:0000256" key="3">
    <source>
        <dbReference type="ARBA" id="ARBA00022989"/>
    </source>
</evidence>
<feature type="domain" description="ABC transporter" evidence="7">
    <location>
        <begin position="350"/>
        <end position="631"/>
    </location>
</feature>
<organism evidence="9 10">
    <name type="scientific">Ruania alba</name>
    <dbReference type="NCBI Taxonomy" id="648782"/>
    <lineage>
        <taxon>Bacteria</taxon>
        <taxon>Bacillati</taxon>
        <taxon>Actinomycetota</taxon>
        <taxon>Actinomycetes</taxon>
        <taxon>Micrococcales</taxon>
        <taxon>Ruaniaceae</taxon>
        <taxon>Ruania</taxon>
    </lineage>
</organism>
<feature type="compositionally biased region" description="Pro residues" evidence="5">
    <location>
        <begin position="640"/>
        <end position="650"/>
    </location>
</feature>
<dbReference type="InterPro" id="IPR011527">
    <property type="entry name" value="ABC1_TM_dom"/>
</dbReference>